<evidence type="ECO:0000313" key="2">
    <source>
        <dbReference type="Proteomes" id="UP000277204"/>
    </source>
</evidence>
<sequence length="65" mass="7585">MLEYINFRTIITSFMFVFITATYKVKVLPKIDTKGMNKSQVDQLLNETRERMVAAFEMMKGTISN</sequence>
<organism evidence="1 2">
    <name type="scientific">Schistosoma margrebowiei</name>
    <dbReference type="NCBI Taxonomy" id="48269"/>
    <lineage>
        <taxon>Eukaryota</taxon>
        <taxon>Metazoa</taxon>
        <taxon>Spiralia</taxon>
        <taxon>Lophotrochozoa</taxon>
        <taxon>Platyhelminthes</taxon>
        <taxon>Trematoda</taxon>
        <taxon>Digenea</taxon>
        <taxon>Strigeidida</taxon>
        <taxon>Schistosomatoidea</taxon>
        <taxon>Schistosomatidae</taxon>
        <taxon>Schistosoma</taxon>
    </lineage>
</organism>
<name>A0A183LBS9_9TREM</name>
<dbReference type="AlphaFoldDB" id="A0A183LBS9"/>
<keyword evidence="2" id="KW-1185">Reference proteome</keyword>
<dbReference type="EMBL" id="UZAI01000266">
    <property type="protein sequence ID" value="VDO50684.1"/>
    <property type="molecule type" value="Genomic_DNA"/>
</dbReference>
<accession>A0A183LBS9</accession>
<proteinExistence type="predicted"/>
<dbReference type="Proteomes" id="UP000277204">
    <property type="component" value="Unassembled WGS sequence"/>
</dbReference>
<dbReference type="STRING" id="48269.A0A183LBS9"/>
<gene>
    <name evidence="1" type="ORF">SMRZ_LOCUS1254</name>
</gene>
<reference evidence="1 2" key="1">
    <citation type="submission" date="2018-11" db="EMBL/GenBank/DDBJ databases">
        <authorList>
            <consortium name="Pathogen Informatics"/>
        </authorList>
    </citation>
    <scope>NUCLEOTIDE SEQUENCE [LARGE SCALE GENOMIC DNA]</scope>
    <source>
        <strain evidence="1 2">Zambia</strain>
    </source>
</reference>
<evidence type="ECO:0000313" key="1">
    <source>
        <dbReference type="EMBL" id="VDO50684.1"/>
    </source>
</evidence>
<protein>
    <submittedName>
        <fullName evidence="1">Uncharacterized protein</fullName>
    </submittedName>
</protein>